<keyword evidence="1" id="KW-0732">Signal</keyword>
<dbReference type="PANTHER" id="PTHR22642">
    <property type="entry name" value="IMIDAZOLONEPROPIONASE"/>
    <property type="match status" value="1"/>
</dbReference>
<evidence type="ECO:0000313" key="4">
    <source>
        <dbReference type="Proteomes" id="UP001501676"/>
    </source>
</evidence>
<reference evidence="4" key="1">
    <citation type="journal article" date="2019" name="Int. J. Syst. Evol. Microbiol.">
        <title>The Global Catalogue of Microorganisms (GCM) 10K type strain sequencing project: providing services to taxonomists for standard genome sequencing and annotation.</title>
        <authorList>
            <consortium name="The Broad Institute Genomics Platform"/>
            <consortium name="The Broad Institute Genome Sequencing Center for Infectious Disease"/>
            <person name="Wu L."/>
            <person name="Ma J."/>
        </authorList>
    </citation>
    <scope>NUCLEOTIDE SEQUENCE [LARGE SCALE GENOMIC DNA]</scope>
    <source>
        <strain evidence="4">JCM 9458</strain>
    </source>
</reference>
<dbReference type="RefSeq" id="WP_345726827.1">
    <property type="nucleotide sequence ID" value="NZ_BAAAYN010000006.1"/>
</dbReference>
<feature type="chain" id="PRO_5046925800" evidence="1">
    <location>
        <begin position="36"/>
        <end position="633"/>
    </location>
</feature>
<dbReference type="Gene3D" id="2.30.40.10">
    <property type="entry name" value="Urease, subunit C, domain 1"/>
    <property type="match status" value="1"/>
</dbReference>
<comment type="caution">
    <text evidence="3">The sequence shown here is derived from an EMBL/GenBank/DDBJ whole genome shotgun (WGS) entry which is preliminary data.</text>
</comment>
<dbReference type="SUPFAM" id="SSF51338">
    <property type="entry name" value="Composite domain of metallo-dependent hydrolases"/>
    <property type="match status" value="1"/>
</dbReference>
<proteinExistence type="predicted"/>
<dbReference type="InterPro" id="IPR013108">
    <property type="entry name" value="Amidohydro_3"/>
</dbReference>
<dbReference type="InterPro" id="IPR011059">
    <property type="entry name" value="Metal-dep_hydrolase_composite"/>
</dbReference>
<protein>
    <submittedName>
        <fullName evidence="3">Amidohydrolase</fullName>
    </submittedName>
</protein>
<accession>A0ABP6SRI5</accession>
<evidence type="ECO:0000256" key="1">
    <source>
        <dbReference type="SAM" id="SignalP"/>
    </source>
</evidence>
<dbReference type="EMBL" id="BAAAYN010000006">
    <property type="protein sequence ID" value="GAA3383712.1"/>
    <property type="molecule type" value="Genomic_DNA"/>
</dbReference>
<dbReference type="InterPro" id="IPR032466">
    <property type="entry name" value="Metal_Hydrolase"/>
</dbReference>
<keyword evidence="4" id="KW-1185">Reference proteome</keyword>
<dbReference type="Pfam" id="PF07969">
    <property type="entry name" value="Amidohydro_3"/>
    <property type="match status" value="1"/>
</dbReference>
<organism evidence="3 4">
    <name type="scientific">Cryptosporangium minutisporangium</name>
    <dbReference type="NCBI Taxonomy" id="113569"/>
    <lineage>
        <taxon>Bacteria</taxon>
        <taxon>Bacillati</taxon>
        <taxon>Actinomycetota</taxon>
        <taxon>Actinomycetes</taxon>
        <taxon>Cryptosporangiales</taxon>
        <taxon>Cryptosporangiaceae</taxon>
        <taxon>Cryptosporangium</taxon>
    </lineage>
</organism>
<dbReference type="Gene3D" id="3.10.310.70">
    <property type="match status" value="1"/>
</dbReference>
<dbReference type="CDD" id="cd01300">
    <property type="entry name" value="YtcJ_like"/>
    <property type="match status" value="1"/>
</dbReference>
<feature type="signal peptide" evidence="1">
    <location>
        <begin position="1"/>
        <end position="35"/>
    </location>
</feature>
<dbReference type="Gene3D" id="3.20.20.140">
    <property type="entry name" value="Metal-dependent hydrolases"/>
    <property type="match status" value="1"/>
</dbReference>
<feature type="domain" description="Amidohydrolase 3" evidence="2">
    <location>
        <begin position="89"/>
        <end position="589"/>
    </location>
</feature>
<name>A0ABP6SRI5_9ACTN</name>
<dbReference type="PANTHER" id="PTHR22642:SF2">
    <property type="entry name" value="PROTEIN LONG AFTER FAR-RED 3"/>
    <property type="match status" value="1"/>
</dbReference>
<dbReference type="InterPro" id="IPR033932">
    <property type="entry name" value="YtcJ-like"/>
</dbReference>
<gene>
    <name evidence="3" type="ORF">GCM10020369_10660</name>
</gene>
<evidence type="ECO:0000259" key="2">
    <source>
        <dbReference type="Pfam" id="PF07969"/>
    </source>
</evidence>
<dbReference type="InterPro" id="IPR006311">
    <property type="entry name" value="TAT_signal"/>
</dbReference>
<dbReference type="PROSITE" id="PS51318">
    <property type="entry name" value="TAT"/>
    <property type="match status" value="1"/>
</dbReference>
<evidence type="ECO:0000313" key="3">
    <source>
        <dbReference type="EMBL" id="GAA3383712.1"/>
    </source>
</evidence>
<dbReference type="SUPFAM" id="SSF51556">
    <property type="entry name" value="Metallo-dependent hydrolases"/>
    <property type="match status" value="1"/>
</dbReference>
<dbReference type="Proteomes" id="UP001501676">
    <property type="component" value="Unassembled WGS sequence"/>
</dbReference>
<sequence>MIEQGMSRRSVLKGAVVAAAAAGVSVVAAAGPAHARGPRGAADTVVMNGKVLVMDRRRRRAEAVAIKDGKILAIGSNREITRLTAGGTQVVDAGGGTVLPGINDSHFHFGNSGLAIPPYTYSLAGTESIVAIQDVLRRAVADARAAGKPVETTFVRASGWNESRLNQVGQKLTRAHLDAVSDGYKIIAPEFSYHALIVNSAVLDLPEVKERIATASPELVPYIERDANGELTGVFREGAMSLVSVAPPWTPAEVAGSLDAAIAAVHSLGITSVTDPGVDAAMVAIYADRYRAGKLPLRVNLMLGGGRNPKALRAALDGFSPLRGIDPRWIRVGQVKLFADGVPTAARTAYLHEPYEGTNTRGSLTLDGATIEEQIRNLHTMIRTAIQAGFQVGTHATGDAAIDTVVQGYLAAMGRNSRRAALRNYVIHADLTPEATLRTMAAHGIGANFNATIKYLLGTDLYPVLGKERTDYQWPYRTALDLGVKVASASDAPVTPASWLQGVAGAVTRKSQFGDAVAGAAERISVEESLVTYTRTPAWQDHADGWKGTLQEGFVGDLCVVDGDVLGTAPEALPGLAVSTTIVGGEVVYDRTTSAARDAEPAVALVQGFSSERGKACLEDGMCCCRVSERALT</sequence>